<evidence type="ECO:0000256" key="4">
    <source>
        <dbReference type="ARBA" id="ARBA00022741"/>
    </source>
</evidence>
<dbReference type="PANTHER" id="PTHR18937:SF172">
    <property type="entry name" value="STRUCTURAL MAINTENANCE OF CHROMOSOMES PROTEIN"/>
    <property type="match status" value="1"/>
</dbReference>
<name>A0A183S7E3_SCHSO</name>
<evidence type="ECO:0000256" key="11">
    <source>
        <dbReference type="PIRNR" id="PIRNR005719"/>
    </source>
</evidence>
<dbReference type="GO" id="GO:0007076">
    <property type="term" value="P:mitotic chromosome condensation"/>
    <property type="evidence" value="ECO:0007669"/>
    <property type="project" value="TreeGrafter"/>
</dbReference>
<dbReference type="InterPro" id="IPR036277">
    <property type="entry name" value="SMC_hinge_sf"/>
</dbReference>
<dbReference type="SMART" id="SM00968">
    <property type="entry name" value="SMC_hinge"/>
    <property type="match status" value="1"/>
</dbReference>
<dbReference type="FunFam" id="3.40.50.300:FF:000481">
    <property type="entry name" value="Structural maintenance of chromosomes 4"/>
    <property type="match status" value="1"/>
</dbReference>
<dbReference type="GO" id="GO:0016887">
    <property type="term" value="F:ATP hydrolysis activity"/>
    <property type="evidence" value="ECO:0007669"/>
    <property type="project" value="InterPro"/>
</dbReference>
<dbReference type="GO" id="GO:0005524">
    <property type="term" value="F:ATP binding"/>
    <property type="evidence" value="ECO:0007669"/>
    <property type="project" value="UniProtKB-KW"/>
</dbReference>
<keyword evidence="10" id="KW-0131">Cell cycle</keyword>
<dbReference type="WBParaSite" id="SSLN_0000014901-mRNA-1">
    <property type="protein sequence ID" value="SSLN_0000014901-mRNA-1"/>
    <property type="gene ID" value="SSLN_0000014901"/>
</dbReference>
<dbReference type="SUPFAM" id="SSF52540">
    <property type="entry name" value="P-loop containing nucleoside triphosphate hydrolases"/>
    <property type="match status" value="1"/>
</dbReference>
<keyword evidence="5" id="KW-0498">Mitosis</keyword>
<keyword evidence="8" id="KW-0226">DNA condensation</keyword>
<evidence type="ECO:0000259" key="14">
    <source>
        <dbReference type="SMART" id="SM00968"/>
    </source>
</evidence>
<evidence type="ECO:0000256" key="3">
    <source>
        <dbReference type="ARBA" id="ARBA00022618"/>
    </source>
</evidence>
<dbReference type="InterPro" id="IPR024704">
    <property type="entry name" value="SMC"/>
</dbReference>
<keyword evidence="4" id="KW-0547">Nucleotide-binding</keyword>
<evidence type="ECO:0000256" key="10">
    <source>
        <dbReference type="ARBA" id="ARBA00023306"/>
    </source>
</evidence>
<evidence type="ECO:0000313" key="15">
    <source>
        <dbReference type="EMBL" id="VDL83054.1"/>
    </source>
</evidence>
<evidence type="ECO:0000313" key="16">
    <source>
        <dbReference type="Proteomes" id="UP000275846"/>
    </source>
</evidence>
<keyword evidence="3" id="KW-0132">Cell division</keyword>
<dbReference type="InterPro" id="IPR003395">
    <property type="entry name" value="RecF/RecN/SMC_N"/>
</dbReference>
<comment type="similarity">
    <text evidence="2">Belongs to the SMC family. SMC4 subfamily.</text>
</comment>
<feature type="region of interest" description="Disordered" evidence="13">
    <location>
        <begin position="1107"/>
        <end position="1150"/>
    </location>
</feature>
<evidence type="ECO:0000256" key="8">
    <source>
        <dbReference type="ARBA" id="ARBA00023067"/>
    </source>
</evidence>
<dbReference type="Gene3D" id="1.20.1060.20">
    <property type="match status" value="1"/>
</dbReference>
<reference evidence="17" key="1">
    <citation type="submission" date="2016-06" db="UniProtKB">
        <authorList>
            <consortium name="WormBaseParasite"/>
        </authorList>
    </citation>
    <scope>IDENTIFICATION</scope>
</reference>
<dbReference type="GO" id="GO:0000796">
    <property type="term" value="C:condensin complex"/>
    <property type="evidence" value="ECO:0007669"/>
    <property type="project" value="TreeGrafter"/>
</dbReference>
<dbReference type="STRING" id="70667.A0A183S7E3"/>
<dbReference type="PIRSF" id="PIRSF005719">
    <property type="entry name" value="SMC"/>
    <property type="match status" value="1"/>
</dbReference>
<evidence type="ECO:0000256" key="2">
    <source>
        <dbReference type="ARBA" id="ARBA00006005"/>
    </source>
</evidence>
<organism evidence="17">
    <name type="scientific">Schistocephalus solidus</name>
    <name type="common">Tapeworm</name>
    <dbReference type="NCBI Taxonomy" id="70667"/>
    <lineage>
        <taxon>Eukaryota</taxon>
        <taxon>Metazoa</taxon>
        <taxon>Spiralia</taxon>
        <taxon>Lophotrochozoa</taxon>
        <taxon>Platyhelminthes</taxon>
        <taxon>Cestoda</taxon>
        <taxon>Eucestoda</taxon>
        <taxon>Diphyllobothriidea</taxon>
        <taxon>Diphyllobothriidae</taxon>
        <taxon>Schistocephalus</taxon>
    </lineage>
</organism>
<dbReference type="InterPro" id="IPR010935">
    <property type="entry name" value="SMC_hinge"/>
</dbReference>
<dbReference type="SUPFAM" id="SSF75553">
    <property type="entry name" value="Smc hinge domain"/>
    <property type="match status" value="1"/>
</dbReference>
<keyword evidence="7 12" id="KW-0175">Coiled coil</keyword>
<dbReference type="Gene3D" id="3.40.50.300">
    <property type="entry name" value="P-loop containing nucleotide triphosphate hydrolases"/>
    <property type="match status" value="2"/>
</dbReference>
<accession>A0A183S7E3</accession>
<evidence type="ECO:0000256" key="9">
    <source>
        <dbReference type="ARBA" id="ARBA00023242"/>
    </source>
</evidence>
<feature type="compositionally biased region" description="Polar residues" evidence="13">
    <location>
        <begin position="488"/>
        <end position="505"/>
    </location>
</feature>
<dbReference type="GO" id="GO:0005634">
    <property type="term" value="C:nucleus"/>
    <property type="evidence" value="ECO:0007669"/>
    <property type="project" value="UniProtKB-SubCell"/>
</dbReference>
<feature type="compositionally biased region" description="Low complexity" evidence="13">
    <location>
        <begin position="1132"/>
        <end position="1145"/>
    </location>
</feature>
<sequence length="1495" mass="167538">MEQPMSIPVYTDEELLSNCPPVEIPPPEIPLHLADNTGSRLLISKIVCENFKSYGGKRILGPFHKNFTCIIGPNGSGKSNVIDALLFVFGFRASKVRSKKLSSLIHNSDRLPSVDFCQVSVYFQRIIDTGQGVVTGSEFVVSRKAFKDNSNAYYINESRAGFRDVTSLLRQHGIDLDHNRFLILQGEVEQISLMKPKAATEYETGFLEYLEKPLAILADRIERLKDIRLEKLARVKAVEKEKNELEVVRDEAMAYLRLMNKVIRVKNVIFQQNQKRDLKHEAELKQQLTSVDAELEILTARLKELNSQLTALRADREAQNRQASCLQERHRDAKERFARFEAEDSRVRDEHAHLKSQGKKTLKALQAERKKLEEIRSLPGEAEGRRITLQNQLAELEKAKTLHENTYKETMAILAQETEPLRKKVEAAEAALAPIQKVADEAASRLALAQQELDLAMSAYRREEERVAKAREGAAAARHRLAERESQVLKTEQQLERGSTSSANSGRRRSKTGSADACLREALQTSSTELAEVRVKEAVLAEEVGKLRSTLSEAKSSFQARQNACLLYSLFCFELYRLTCEGGEGRWFIATSERWRRIRCIRRPFLLYNFSFILHFLSILFPYAYSSLFTTIFPRNLNSFGFRQQADNSRNRVLSSLLTAAKEGKLTGILGRLGDLGVIPQRCDVAVSTACGALDHIVVQTMEEAQKALVGFYHFPKGLDKMKRWELESAKPFKGPTASAQRLFDLVEVSDPSLKPCFYFGLRNTLVAETLDVATDWAFKHPVRFRVVTLQGQLIETSGAMTGGGGRQLSGRMTTDVSKAKQARRSLSEAVLTEEGLSAKERQLATKEAELGQLRSKREWLEEKVTHLQRQVTDAERNIAKWQAEIVRLREEAEALTREAEQAEKRAANAGPSKAEREKLEANVAALSNENIKRAAKAEKLREEVDDLKTKLMEAGTARLATVRSRVALVEKKIKEVTDQFTKLEVEIKTAHRNEAKTQSKIEALEKEVESLKEKLTENEAQLVEIETTAKTCMTEFQTIQQEITALSEEREKVNAQIGEVETELAAAKKDEGVVQRKAEDLRSQVKDSAARARAWQMKLRSLRLNKVDDDDEEEEEKKEADADVADAETDLSQSLASGAGSQSQDNSQRDPLAFLESSKDTKLPTYTDEQLAEMNINEAELKKLEAQIASMSPNMAAIQQYRSKVDLYLSRVAELDHVTDLRNEQLRQEAEAKGTRLSEFMAGFNVITTRLKEMYQLLTQGGDAELELIDSLDPFSEGIVFSVRPPKKTWKSIANLSGGEKTLSSLALVFALHHFKPTPLYVMDEIDAALDFKNVSIVGNYVMERTKDAQFVIISLRNNMFELADRLVGIYKTHNITKSISVDCHVLAQRLNQAVSKVRGHQSKQQQQRWPLTTTAATSSLPVPPCVGVLGSQPVVTDGTVVGATAETSVLLGPRGDIVGSKAENEPSNEIEAQLAGVVKDEGTDSDTPIIELY</sequence>
<reference evidence="15 16" key="2">
    <citation type="submission" date="2018-11" db="EMBL/GenBank/DDBJ databases">
        <authorList>
            <consortium name="Pathogen Informatics"/>
        </authorList>
    </citation>
    <scope>NUCLEOTIDE SEQUENCE [LARGE SCALE GENOMIC DNA]</scope>
    <source>
        <strain evidence="15 16">NST_G2</strain>
    </source>
</reference>
<evidence type="ECO:0000256" key="12">
    <source>
        <dbReference type="SAM" id="Coils"/>
    </source>
</evidence>
<evidence type="ECO:0000256" key="5">
    <source>
        <dbReference type="ARBA" id="ARBA00022776"/>
    </source>
</evidence>
<protein>
    <recommendedName>
        <fullName evidence="11">Structural maintenance of chromosomes protein</fullName>
    </recommendedName>
</protein>
<keyword evidence="6" id="KW-0067">ATP-binding</keyword>
<proteinExistence type="inferred from homology"/>
<dbReference type="Gene3D" id="3.30.70.1620">
    <property type="match status" value="1"/>
</dbReference>
<dbReference type="Pfam" id="PF02463">
    <property type="entry name" value="SMC_N"/>
    <property type="match status" value="1"/>
</dbReference>
<feature type="coiled-coil region" evidence="12">
    <location>
        <begin position="837"/>
        <end position="910"/>
    </location>
</feature>
<evidence type="ECO:0000256" key="7">
    <source>
        <dbReference type="ARBA" id="ARBA00023054"/>
    </source>
</evidence>
<evidence type="ECO:0000313" key="17">
    <source>
        <dbReference type="WBParaSite" id="SSLN_0000014901-mRNA-1"/>
    </source>
</evidence>
<feature type="domain" description="SMC hinge" evidence="14">
    <location>
        <begin position="667"/>
        <end position="778"/>
    </location>
</feature>
<feature type="coiled-coil region" evidence="12">
    <location>
        <begin position="221"/>
        <end position="409"/>
    </location>
</feature>
<dbReference type="GO" id="GO:0051301">
    <property type="term" value="P:cell division"/>
    <property type="evidence" value="ECO:0007669"/>
    <property type="project" value="UniProtKB-KW"/>
</dbReference>
<evidence type="ECO:0000256" key="6">
    <source>
        <dbReference type="ARBA" id="ARBA00022840"/>
    </source>
</evidence>
<dbReference type="Pfam" id="PF06470">
    <property type="entry name" value="SMC_hinge"/>
    <property type="match status" value="1"/>
</dbReference>
<dbReference type="Proteomes" id="UP000275846">
    <property type="component" value="Unassembled WGS sequence"/>
</dbReference>
<feature type="compositionally biased region" description="Acidic residues" evidence="13">
    <location>
        <begin position="1109"/>
        <end position="1130"/>
    </location>
</feature>
<dbReference type="OrthoDB" id="5575062at2759"/>
<feature type="coiled-coil region" evidence="12">
    <location>
        <begin position="938"/>
        <end position="1071"/>
    </location>
</feature>
<evidence type="ECO:0000256" key="1">
    <source>
        <dbReference type="ARBA" id="ARBA00004123"/>
    </source>
</evidence>
<keyword evidence="16" id="KW-1185">Reference proteome</keyword>
<dbReference type="Gene3D" id="1.10.287.1490">
    <property type="match status" value="2"/>
</dbReference>
<dbReference type="PANTHER" id="PTHR18937">
    <property type="entry name" value="STRUCTURAL MAINTENANCE OF CHROMOSOMES SMC FAMILY MEMBER"/>
    <property type="match status" value="1"/>
</dbReference>
<feature type="region of interest" description="Disordered" evidence="13">
    <location>
        <begin position="471"/>
        <end position="516"/>
    </location>
</feature>
<comment type="subcellular location">
    <subcellularLocation>
        <location evidence="1 11">Nucleus</location>
    </subcellularLocation>
</comment>
<gene>
    <name evidence="15" type="ORF">SSLN_LOCUS141</name>
</gene>
<dbReference type="InterPro" id="IPR027417">
    <property type="entry name" value="P-loop_NTPase"/>
</dbReference>
<keyword evidence="9 11" id="KW-0539">Nucleus</keyword>
<dbReference type="EMBL" id="UYSU01000074">
    <property type="protein sequence ID" value="VDL83054.1"/>
    <property type="molecule type" value="Genomic_DNA"/>
</dbReference>
<evidence type="ECO:0000256" key="13">
    <source>
        <dbReference type="SAM" id="MobiDB-lite"/>
    </source>
</evidence>